<dbReference type="SUPFAM" id="SSF53955">
    <property type="entry name" value="Lysozyme-like"/>
    <property type="match status" value="1"/>
</dbReference>
<dbReference type="RefSeq" id="WP_087142346.1">
    <property type="nucleotide sequence ID" value="NZ_FUKI01000034.1"/>
</dbReference>
<dbReference type="PANTHER" id="PTHR34408">
    <property type="entry name" value="FAMILY PROTEIN, PUTATIVE-RELATED"/>
    <property type="match status" value="1"/>
</dbReference>
<dbReference type="GO" id="GO:0016787">
    <property type="term" value="F:hydrolase activity"/>
    <property type="evidence" value="ECO:0007669"/>
    <property type="project" value="UniProtKB-KW"/>
</dbReference>
<dbReference type="EMBL" id="FUKI01000034">
    <property type="protein sequence ID" value="SJM89979.1"/>
    <property type="molecule type" value="Genomic_DNA"/>
</dbReference>
<sequence length="214" mass="24278">MIMIKAFQAAHNLPINGIVNKDTALAIGVSVGITETVYLVHFLAQIHHESSGFKVNQENLNYSVQGLRKIFWRYFDEASARNYARQQQQIANRVYANRMGNGNEASGDGWKYRGRGGIQLTGKNNYQAYFKWAQLPENTSPDCVSNEEHFFSSALFYFATHNVFQYCQRVDDSYVLNVSRLINLGTVSTKILPNHLAERKILTAKYAALLLPPH</sequence>
<dbReference type="AlphaFoldDB" id="A0A1R4H2A8"/>
<reference evidence="2" key="1">
    <citation type="submission" date="2017-02" db="EMBL/GenBank/DDBJ databases">
        <authorList>
            <person name="Daims H."/>
        </authorList>
    </citation>
    <scope>NUCLEOTIDE SEQUENCE [LARGE SCALE GENOMIC DNA]</scope>
</reference>
<dbReference type="Proteomes" id="UP000195667">
    <property type="component" value="Unassembled WGS sequence"/>
</dbReference>
<evidence type="ECO:0000313" key="1">
    <source>
        <dbReference type="EMBL" id="SJM89979.1"/>
    </source>
</evidence>
<gene>
    <name evidence="1" type="ORF">CRENPOLYSF1_1290007</name>
</gene>
<evidence type="ECO:0000313" key="2">
    <source>
        <dbReference type="Proteomes" id="UP000195667"/>
    </source>
</evidence>
<name>A0A1R4H2A8_9GAMM</name>
<dbReference type="PANTHER" id="PTHR34408:SF1">
    <property type="entry name" value="GLYCOSYL HYDROLASE FAMILY 19 DOMAIN-CONTAINING PROTEIN HI_1415"/>
    <property type="match status" value="1"/>
</dbReference>
<dbReference type="InterPro" id="IPR023346">
    <property type="entry name" value="Lysozyme-like_dom_sf"/>
</dbReference>
<dbReference type="OrthoDB" id="9798982at2"/>
<organism evidence="1 2">
    <name type="scientific">Crenothrix polyspora</name>
    <dbReference type="NCBI Taxonomy" id="360316"/>
    <lineage>
        <taxon>Bacteria</taxon>
        <taxon>Pseudomonadati</taxon>
        <taxon>Pseudomonadota</taxon>
        <taxon>Gammaproteobacteria</taxon>
        <taxon>Methylococcales</taxon>
        <taxon>Crenotrichaceae</taxon>
        <taxon>Crenothrix</taxon>
    </lineage>
</organism>
<accession>A0A1R4H2A8</accession>
<dbReference type="Gene3D" id="1.10.530.10">
    <property type="match status" value="1"/>
</dbReference>
<protein>
    <submittedName>
        <fullName evidence="1">Glycoside hydrolase family 19</fullName>
    </submittedName>
</protein>
<keyword evidence="1" id="KW-0378">Hydrolase</keyword>
<keyword evidence="2" id="KW-1185">Reference proteome</keyword>
<dbReference type="InterPro" id="IPR052354">
    <property type="entry name" value="Cell_Wall_Dynamics_Protein"/>
</dbReference>
<proteinExistence type="predicted"/>